<evidence type="ECO:0000313" key="10">
    <source>
        <dbReference type="Proteomes" id="UP000623678"/>
    </source>
</evidence>
<keyword evidence="4" id="KW-0805">Transcription regulation</keyword>
<dbReference type="InterPro" id="IPR043135">
    <property type="entry name" value="Fur_C"/>
</dbReference>
<dbReference type="InterPro" id="IPR036390">
    <property type="entry name" value="WH_DNA-bd_sf"/>
</dbReference>
<reference evidence="9" key="1">
    <citation type="submission" date="2020-08" db="EMBL/GenBank/DDBJ databases">
        <title>Genome public.</title>
        <authorList>
            <person name="Liu C."/>
            <person name="Sun Q."/>
        </authorList>
    </citation>
    <scope>NUCLEOTIDE SEQUENCE</scope>
    <source>
        <strain evidence="9">NSJ-64</strain>
    </source>
</reference>
<evidence type="ECO:0000313" key="9">
    <source>
        <dbReference type="EMBL" id="MBC8585992.1"/>
    </source>
</evidence>
<dbReference type="CDD" id="cd07153">
    <property type="entry name" value="Fur_like"/>
    <property type="match status" value="1"/>
</dbReference>
<dbReference type="PANTHER" id="PTHR33202">
    <property type="entry name" value="ZINC UPTAKE REGULATION PROTEIN"/>
    <property type="match status" value="1"/>
</dbReference>
<dbReference type="GO" id="GO:0000976">
    <property type="term" value="F:transcription cis-regulatory region binding"/>
    <property type="evidence" value="ECO:0007669"/>
    <property type="project" value="TreeGrafter"/>
</dbReference>
<accession>A0A926ERA5</accession>
<evidence type="ECO:0000256" key="2">
    <source>
        <dbReference type="ARBA" id="ARBA00022491"/>
    </source>
</evidence>
<keyword evidence="5" id="KW-0238">DNA-binding</keyword>
<feature type="binding site" evidence="7">
    <location>
        <position position="116"/>
    </location>
    <ligand>
        <name>Zn(2+)</name>
        <dbReference type="ChEBI" id="CHEBI:29105"/>
    </ligand>
</feature>
<evidence type="ECO:0000256" key="4">
    <source>
        <dbReference type="ARBA" id="ARBA00023015"/>
    </source>
</evidence>
<comment type="similarity">
    <text evidence="1">Belongs to the Fur family.</text>
</comment>
<dbReference type="GO" id="GO:0045892">
    <property type="term" value="P:negative regulation of DNA-templated transcription"/>
    <property type="evidence" value="ECO:0007669"/>
    <property type="project" value="TreeGrafter"/>
</dbReference>
<evidence type="ECO:0000256" key="5">
    <source>
        <dbReference type="ARBA" id="ARBA00023125"/>
    </source>
</evidence>
<dbReference type="GO" id="GO:0008270">
    <property type="term" value="F:zinc ion binding"/>
    <property type="evidence" value="ECO:0007669"/>
    <property type="project" value="TreeGrafter"/>
</dbReference>
<dbReference type="Pfam" id="PF01475">
    <property type="entry name" value="FUR"/>
    <property type="match status" value="1"/>
</dbReference>
<dbReference type="GO" id="GO:0003700">
    <property type="term" value="F:DNA-binding transcription factor activity"/>
    <property type="evidence" value="ECO:0007669"/>
    <property type="project" value="InterPro"/>
</dbReference>
<comment type="caution">
    <text evidence="9">The sequence shown here is derived from an EMBL/GenBank/DDBJ whole genome shotgun (WGS) entry which is preliminary data.</text>
</comment>
<organism evidence="9 10">
    <name type="scientific">Youxingia wuxianensis</name>
    <dbReference type="NCBI Taxonomy" id="2763678"/>
    <lineage>
        <taxon>Bacteria</taxon>
        <taxon>Bacillati</taxon>
        <taxon>Bacillota</taxon>
        <taxon>Clostridia</taxon>
        <taxon>Eubacteriales</taxon>
        <taxon>Oscillospiraceae</taxon>
        <taxon>Youxingia</taxon>
    </lineage>
</organism>
<dbReference type="AlphaFoldDB" id="A0A926ERA5"/>
<dbReference type="EMBL" id="JACRTD010000007">
    <property type="protein sequence ID" value="MBC8585992.1"/>
    <property type="molecule type" value="Genomic_DNA"/>
</dbReference>
<keyword evidence="6" id="KW-0804">Transcription</keyword>
<dbReference type="InterPro" id="IPR036388">
    <property type="entry name" value="WH-like_DNA-bd_sf"/>
</dbReference>
<feature type="binding site" evidence="8">
    <location>
        <position position="92"/>
    </location>
    <ligand>
        <name>Fe cation</name>
        <dbReference type="ChEBI" id="CHEBI:24875"/>
    </ligand>
</feature>
<keyword evidence="2" id="KW-0678">Repressor</keyword>
<evidence type="ECO:0000256" key="3">
    <source>
        <dbReference type="ARBA" id="ARBA00022833"/>
    </source>
</evidence>
<dbReference type="Proteomes" id="UP000623678">
    <property type="component" value="Unassembled WGS sequence"/>
</dbReference>
<dbReference type="GO" id="GO:1900376">
    <property type="term" value="P:regulation of secondary metabolite biosynthetic process"/>
    <property type="evidence" value="ECO:0007669"/>
    <property type="project" value="TreeGrafter"/>
</dbReference>
<feature type="binding site" evidence="7">
    <location>
        <position position="79"/>
    </location>
    <ligand>
        <name>Zn(2+)</name>
        <dbReference type="ChEBI" id="CHEBI:29105"/>
    </ligand>
</feature>
<evidence type="ECO:0000256" key="8">
    <source>
        <dbReference type="PIRSR" id="PIRSR602481-2"/>
    </source>
</evidence>
<dbReference type="SUPFAM" id="SSF46785">
    <property type="entry name" value="Winged helix' DNA-binding domain"/>
    <property type="match status" value="1"/>
</dbReference>
<dbReference type="Gene3D" id="3.30.1490.190">
    <property type="match status" value="1"/>
</dbReference>
<keyword evidence="10" id="KW-1185">Reference proteome</keyword>
<protein>
    <submittedName>
        <fullName evidence="9">Transcriptional repressor</fullName>
    </submittedName>
</protein>
<feature type="binding site" evidence="7">
    <location>
        <position position="76"/>
    </location>
    <ligand>
        <name>Zn(2+)</name>
        <dbReference type="ChEBI" id="CHEBI:29105"/>
    </ligand>
</feature>
<keyword evidence="3 7" id="KW-0862">Zinc</keyword>
<dbReference type="Gene3D" id="1.10.10.10">
    <property type="entry name" value="Winged helix-like DNA-binding domain superfamily/Winged helix DNA-binding domain"/>
    <property type="match status" value="1"/>
</dbReference>
<dbReference type="InterPro" id="IPR002481">
    <property type="entry name" value="FUR"/>
</dbReference>
<comment type="cofactor">
    <cofactor evidence="8">
        <name>Mn(2+)</name>
        <dbReference type="ChEBI" id="CHEBI:29035"/>
    </cofactor>
    <cofactor evidence="8">
        <name>Fe(2+)</name>
        <dbReference type="ChEBI" id="CHEBI:29033"/>
    </cofactor>
    <text evidence="8">Binds 1 Mn(2+) or Fe(2+) ion per subunit.</text>
</comment>
<keyword evidence="7" id="KW-0479">Metal-binding</keyword>
<dbReference type="PANTHER" id="PTHR33202:SF7">
    <property type="entry name" value="FERRIC UPTAKE REGULATION PROTEIN"/>
    <property type="match status" value="1"/>
</dbReference>
<proteinExistence type="inferred from homology"/>
<comment type="cofactor">
    <cofactor evidence="7">
        <name>Zn(2+)</name>
        <dbReference type="ChEBI" id="CHEBI:29105"/>
    </cofactor>
    <text evidence="7">Binds 1 zinc ion per subunit.</text>
</comment>
<gene>
    <name evidence="9" type="ORF">H8705_10390</name>
</gene>
<sequence length="124" mass="14629">MTKYEKKIYEIIGASQDHLNAEQIFEMLKQVYPTVVFATVYNNLNKLWKAGLVRKISLEGKPDRYDRIEKHDHLLCKQCGKLLDINLADLTEQLQQQIDIPLLSYDLRLIYLCDDCQRKRKGEE</sequence>
<feature type="binding site" evidence="8">
    <location>
        <position position="72"/>
    </location>
    <ligand>
        <name>Fe cation</name>
        <dbReference type="ChEBI" id="CHEBI:24875"/>
    </ligand>
</feature>
<evidence type="ECO:0000256" key="6">
    <source>
        <dbReference type="ARBA" id="ARBA00023163"/>
    </source>
</evidence>
<feature type="binding site" evidence="7">
    <location>
        <position position="113"/>
    </location>
    <ligand>
        <name>Zn(2+)</name>
        <dbReference type="ChEBI" id="CHEBI:29105"/>
    </ligand>
</feature>
<name>A0A926ERA5_9FIRM</name>
<keyword evidence="8" id="KW-0408">Iron</keyword>
<dbReference type="RefSeq" id="WP_262395708.1">
    <property type="nucleotide sequence ID" value="NZ_JACRTD010000007.1"/>
</dbReference>
<evidence type="ECO:0000256" key="7">
    <source>
        <dbReference type="PIRSR" id="PIRSR602481-1"/>
    </source>
</evidence>
<evidence type="ECO:0000256" key="1">
    <source>
        <dbReference type="ARBA" id="ARBA00007957"/>
    </source>
</evidence>